<dbReference type="Gene3D" id="2.60.40.420">
    <property type="entry name" value="Cupredoxins - blue copper proteins"/>
    <property type="match status" value="1"/>
</dbReference>
<evidence type="ECO:0000256" key="1">
    <source>
        <dbReference type="ARBA" id="ARBA00001935"/>
    </source>
</evidence>
<protein>
    <submittedName>
        <fullName evidence="6">Uncharacterized protein LOC106469277</fullName>
    </submittedName>
</protein>
<dbReference type="PRINTS" id="PR01166">
    <property type="entry name" value="CYCOXIDASEII"/>
</dbReference>
<gene>
    <name evidence="6" type="primary">LOC106469277</name>
</gene>
<evidence type="ECO:0000313" key="6">
    <source>
        <dbReference type="RefSeq" id="XP_022253459.1"/>
    </source>
</evidence>
<feature type="domain" description="Cytochrome oxidase subunit II copper A binding" evidence="4">
    <location>
        <begin position="42"/>
        <end position="73"/>
    </location>
</feature>
<keyword evidence="2" id="KW-0460">Magnesium</keyword>
<keyword evidence="5" id="KW-1185">Reference proteome</keyword>
<comment type="cofactor">
    <cofactor evidence="1">
        <name>Cu cation</name>
        <dbReference type="ChEBI" id="CHEBI:23378"/>
    </cofactor>
</comment>
<dbReference type="InterPro" id="IPR002429">
    <property type="entry name" value="CcO_II-like_C"/>
</dbReference>
<reference evidence="6" key="1">
    <citation type="submission" date="2025-08" db="UniProtKB">
        <authorList>
            <consortium name="RefSeq"/>
        </authorList>
    </citation>
    <scope>IDENTIFICATION</scope>
    <source>
        <tissue evidence="6">Muscle</tissue>
    </source>
</reference>
<dbReference type="InterPro" id="IPR008972">
    <property type="entry name" value="Cupredoxin"/>
</dbReference>
<evidence type="ECO:0000313" key="5">
    <source>
        <dbReference type="Proteomes" id="UP000694941"/>
    </source>
</evidence>
<evidence type="ECO:0000256" key="2">
    <source>
        <dbReference type="ARBA" id="ARBA00022842"/>
    </source>
</evidence>
<proteinExistence type="predicted"/>
<dbReference type="Pfam" id="PF00116">
    <property type="entry name" value="COX2"/>
    <property type="match status" value="1"/>
</dbReference>
<comment type="catalytic activity">
    <reaction evidence="3">
        <text>4 Fe(II)-[cytochrome c] + O2 + 8 H(+)(in) = 4 Fe(III)-[cytochrome c] + 2 H2O + 4 H(+)(out)</text>
        <dbReference type="Rhea" id="RHEA:11436"/>
        <dbReference type="Rhea" id="RHEA-COMP:10350"/>
        <dbReference type="Rhea" id="RHEA-COMP:14399"/>
        <dbReference type="ChEBI" id="CHEBI:15377"/>
        <dbReference type="ChEBI" id="CHEBI:15378"/>
        <dbReference type="ChEBI" id="CHEBI:15379"/>
        <dbReference type="ChEBI" id="CHEBI:29033"/>
        <dbReference type="ChEBI" id="CHEBI:29034"/>
        <dbReference type="EC" id="7.1.1.9"/>
    </reaction>
    <physiologicalReaction direction="left-to-right" evidence="3">
        <dbReference type="Rhea" id="RHEA:11437"/>
    </physiologicalReaction>
</comment>
<accession>A0ABM1TC53</accession>
<evidence type="ECO:0000256" key="3">
    <source>
        <dbReference type="ARBA" id="ARBA00049512"/>
    </source>
</evidence>
<organism evidence="5 6">
    <name type="scientific">Limulus polyphemus</name>
    <name type="common">Atlantic horseshoe crab</name>
    <dbReference type="NCBI Taxonomy" id="6850"/>
    <lineage>
        <taxon>Eukaryota</taxon>
        <taxon>Metazoa</taxon>
        <taxon>Ecdysozoa</taxon>
        <taxon>Arthropoda</taxon>
        <taxon>Chelicerata</taxon>
        <taxon>Merostomata</taxon>
        <taxon>Xiphosura</taxon>
        <taxon>Limulidae</taxon>
        <taxon>Limulus</taxon>
    </lineage>
</organism>
<dbReference type="RefSeq" id="XP_022253459.1">
    <property type="nucleotide sequence ID" value="XM_022397751.1"/>
</dbReference>
<name>A0ABM1TC53_LIMPO</name>
<evidence type="ECO:0000259" key="4">
    <source>
        <dbReference type="Pfam" id="PF00116"/>
    </source>
</evidence>
<dbReference type="SUPFAM" id="SSF49503">
    <property type="entry name" value="Cupredoxins"/>
    <property type="match status" value="1"/>
</dbReference>
<sequence length="90" mass="10268">MFSRIVAVHGMNISNRASPNMEEMTFFHDQTVIIPTLTTTLASIITNRSGFFYSQCSEICRENHSFIYIVVEKIADAFIQVYIFVVLLGQ</sequence>
<dbReference type="GeneID" id="106469277"/>
<dbReference type="Proteomes" id="UP000694941">
    <property type="component" value="Unplaced"/>
</dbReference>